<dbReference type="Pfam" id="PF13560">
    <property type="entry name" value="HTH_31"/>
    <property type="match status" value="1"/>
</dbReference>
<dbReference type="Gene3D" id="1.10.260.40">
    <property type="entry name" value="lambda repressor-like DNA-binding domains"/>
    <property type="match status" value="1"/>
</dbReference>
<reference evidence="3 4" key="1">
    <citation type="submission" date="2020-08" db="EMBL/GenBank/DDBJ databases">
        <title>Sequencing the genomes of 1000 actinobacteria strains.</title>
        <authorList>
            <person name="Klenk H.-P."/>
        </authorList>
    </citation>
    <scope>NUCLEOTIDE SEQUENCE [LARGE SCALE GENOMIC DNA]</scope>
    <source>
        <strain evidence="3 4">DSM 45584</strain>
    </source>
</reference>
<keyword evidence="1" id="KW-0238">DNA-binding</keyword>
<accession>A0A840Q1E7</accession>
<dbReference type="GO" id="GO:0003677">
    <property type="term" value="F:DNA binding"/>
    <property type="evidence" value="ECO:0007669"/>
    <property type="project" value="UniProtKB-KW"/>
</dbReference>
<dbReference type="AlphaFoldDB" id="A0A840Q1E7"/>
<evidence type="ECO:0000313" key="4">
    <source>
        <dbReference type="Proteomes" id="UP000584374"/>
    </source>
</evidence>
<dbReference type="CDD" id="cd00093">
    <property type="entry name" value="HTH_XRE"/>
    <property type="match status" value="1"/>
</dbReference>
<gene>
    <name evidence="3" type="ORF">BJ970_000103</name>
</gene>
<comment type="caution">
    <text evidence="3">The sequence shown here is derived from an EMBL/GenBank/DDBJ whole genome shotgun (WGS) entry which is preliminary data.</text>
</comment>
<keyword evidence="4" id="KW-1185">Reference proteome</keyword>
<sequence length="415" mass="45395">MEIAARSEVDAVDEGHEIGRRLREIRSWRQMTLKATAELAGLSFGYLGRLERGDQPITKRSTLEALANTLRVSPTELTGKPWAPTDPVGADAHAALAAIETALEEYELGIDPGVAIRPWPELAADVERLCDLQHVHADYAAQGQLAPVLLGELHATYVRDPQHRRDALLGLVHCYSSACTTTKRLGGRGLPLLAVRMAQQCAQELDSPEWTGYTIWLRSEAAGELSRTRQYARSVAAAEDLSRALDDPNVTQTYGMLHLSAALAAAAQGDRDTATTHLDEAQTIANRMEVEVGGFARLWFGRTNVGIWRTSLLTELGEGPKVAEAARSVHPELIPSPSRQAEFYIDLGRAMLTEPATRDRGLSALLHAEKLATQRVRNDVFVREAVGDLLRRARRDAGSRELRGLAWRMGVAPAG</sequence>
<dbReference type="PROSITE" id="PS50943">
    <property type="entry name" value="HTH_CROC1"/>
    <property type="match status" value="1"/>
</dbReference>
<dbReference type="InterPro" id="IPR010982">
    <property type="entry name" value="Lambda_DNA-bd_dom_sf"/>
</dbReference>
<dbReference type="SMART" id="SM00530">
    <property type="entry name" value="HTH_XRE"/>
    <property type="match status" value="1"/>
</dbReference>
<dbReference type="SUPFAM" id="SSF47413">
    <property type="entry name" value="lambda repressor-like DNA-binding domains"/>
    <property type="match status" value="1"/>
</dbReference>
<dbReference type="GO" id="GO:0003700">
    <property type="term" value="F:DNA-binding transcription factor activity"/>
    <property type="evidence" value="ECO:0007669"/>
    <property type="project" value="TreeGrafter"/>
</dbReference>
<dbReference type="InterPro" id="IPR001387">
    <property type="entry name" value="Cro/C1-type_HTH"/>
</dbReference>
<feature type="domain" description="HTH cro/C1-type" evidence="2">
    <location>
        <begin position="22"/>
        <end position="77"/>
    </location>
</feature>
<dbReference type="InterPro" id="IPR050807">
    <property type="entry name" value="TransReg_Diox_bact_type"/>
</dbReference>
<evidence type="ECO:0000313" key="3">
    <source>
        <dbReference type="EMBL" id="MBB5152569.1"/>
    </source>
</evidence>
<protein>
    <submittedName>
        <fullName evidence="3">Transcriptional regulator with XRE-family HTH domain</fullName>
    </submittedName>
</protein>
<dbReference type="EMBL" id="JACHIW010000001">
    <property type="protein sequence ID" value="MBB5152569.1"/>
    <property type="molecule type" value="Genomic_DNA"/>
</dbReference>
<dbReference type="PANTHER" id="PTHR46797:SF1">
    <property type="entry name" value="METHYLPHOSPHONATE SYNTHASE"/>
    <property type="match status" value="1"/>
</dbReference>
<proteinExistence type="predicted"/>
<dbReference type="Proteomes" id="UP000584374">
    <property type="component" value="Unassembled WGS sequence"/>
</dbReference>
<evidence type="ECO:0000256" key="1">
    <source>
        <dbReference type="ARBA" id="ARBA00023125"/>
    </source>
</evidence>
<evidence type="ECO:0000259" key="2">
    <source>
        <dbReference type="PROSITE" id="PS50943"/>
    </source>
</evidence>
<organism evidence="3 4">
    <name type="scientific">Saccharopolyspora phatthalungensis</name>
    <dbReference type="NCBI Taxonomy" id="664693"/>
    <lineage>
        <taxon>Bacteria</taxon>
        <taxon>Bacillati</taxon>
        <taxon>Actinomycetota</taxon>
        <taxon>Actinomycetes</taxon>
        <taxon>Pseudonocardiales</taxon>
        <taxon>Pseudonocardiaceae</taxon>
        <taxon>Saccharopolyspora</taxon>
    </lineage>
</organism>
<name>A0A840Q1E7_9PSEU</name>
<dbReference type="GO" id="GO:0005829">
    <property type="term" value="C:cytosol"/>
    <property type="evidence" value="ECO:0007669"/>
    <property type="project" value="TreeGrafter"/>
</dbReference>
<dbReference type="PANTHER" id="PTHR46797">
    <property type="entry name" value="HTH-TYPE TRANSCRIPTIONAL REGULATOR"/>
    <property type="match status" value="1"/>
</dbReference>